<dbReference type="AlphaFoldDB" id="A0A4R5U9S0"/>
<gene>
    <name evidence="13" type="ORF">E2F50_19725</name>
</gene>
<dbReference type="InterPro" id="IPR009056">
    <property type="entry name" value="Cyt_c-like_dom"/>
</dbReference>
<keyword evidence="6" id="KW-0677">Repeat</keyword>
<sequence length="430" mass="46097">MVRWRNYIIGICTIAVVGLLGAVCFFFWPHGLPDVQASKAQPTGAELVARGEYLTVAADCAACHTTKGGKPFAGGLAFKLPFGTIYSPNITPDKTVGIGDWSDAEFVRAMRSGVGKHGEDLYPAFPYTSYALLSTDDILAIRAYLTTLAQVSEPAPENALAFPFDQRPLMRGWKLLFMPWGPFEPDPGKDKKWNDGAYLVEALAHCGECHTPRGLMFQRKQSVALSGGNVDGWKAWNITSDKDYGLGNWSDNQIAEMLSAGHAKDHGVASGPMREAIDLSLSKLPRSDIEAIVAYLRTVPAVAGDPDLKAMSRQNEELTAGSTQVSADTQPGKQIYAGACASCHGWNGEGQFNSRAAILGGHALSDPTASNVVRVVLQGSSDHDAAPGRTMPSFAKIYSDEDVAALANYVVEHFSGRKGTVTADQVSEAR</sequence>
<evidence type="ECO:0000256" key="6">
    <source>
        <dbReference type="ARBA" id="ARBA00022737"/>
    </source>
</evidence>
<feature type="domain" description="Cytochrome c" evidence="12">
    <location>
        <begin position="327"/>
        <end position="414"/>
    </location>
</feature>
<dbReference type="SUPFAM" id="SSF46626">
    <property type="entry name" value="Cytochrome c"/>
    <property type="match status" value="3"/>
</dbReference>
<evidence type="ECO:0000256" key="9">
    <source>
        <dbReference type="PIRSR" id="PIRSR000018-50"/>
    </source>
</evidence>
<evidence type="ECO:0000256" key="7">
    <source>
        <dbReference type="ARBA" id="ARBA00023004"/>
    </source>
</evidence>
<evidence type="ECO:0000256" key="3">
    <source>
        <dbReference type="ARBA" id="ARBA00022617"/>
    </source>
</evidence>
<name>A0A4R5U9S0_9HYPH</name>
<evidence type="ECO:0000256" key="11">
    <source>
        <dbReference type="SAM" id="Phobius"/>
    </source>
</evidence>
<proteinExistence type="predicted"/>
<evidence type="ECO:0000256" key="10">
    <source>
        <dbReference type="PIRSR" id="PIRSR000018-51"/>
    </source>
</evidence>
<dbReference type="GO" id="GO:0005506">
    <property type="term" value="F:iron ion binding"/>
    <property type="evidence" value="ECO:0007669"/>
    <property type="project" value="InterPro"/>
</dbReference>
<keyword evidence="4 10" id="KW-0479">Metal-binding</keyword>
<evidence type="ECO:0000256" key="4">
    <source>
        <dbReference type="ARBA" id="ARBA00022723"/>
    </source>
</evidence>
<dbReference type="PANTHER" id="PTHR35008:SF8">
    <property type="entry name" value="ALCOHOL DEHYDROGENASE CYTOCHROME C SUBUNIT"/>
    <property type="match status" value="1"/>
</dbReference>
<evidence type="ECO:0000313" key="13">
    <source>
        <dbReference type="EMBL" id="TDK31374.1"/>
    </source>
</evidence>
<feature type="domain" description="Cytochrome c" evidence="12">
    <location>
        <begin position="46"/>
        <end position="149"/>
    </location>
</feature>
<comment type="cofactor">
    <cofactor evidence="9">
        <name>heme c</name>
        <dbReference type="ChEBI" id="CHEBI:61717"/>
    </cofactor>
    <text evidence="9">Binds 3 heme c groups covalently per subunit.</text>
</comment>
<evidence type="ECO:0000256" key="8">
    <source>
        <dbReference type="ARBA" id="ARBA00023136"/>
    </source>
</evidence>
<feature type="binding site" description="covalent" evidence="9">
    <location>
        <position position="343"/>
    </location>
    <ligand>
        <name>heme c</name>
        <dbReference type="ChEBI" id="CHEBI:61717"/>
        <label>3</label>
    </ligand>
</feature>
<evidence type="ECO:0000313" key="14">
    <source>
        <dbReference type="Proteomes" id="UP000295238"/>
    </source>
</evidence>
<dbReference type="Pfam" id="PF00034">
    <property type="entry name" value="Cytochrom_C"/>
    <property type="match status" value="2"/>
</dbReference>
<comment type="subcellular location">
    <subcellularLocation>
        <location evidence="1">Cell membrane</location>
    </subcellularLocation>
</comment>
<protein>
    <submittedName>
        <fullName evidence="13">Cytochrome c</fullName>
    </submittedName>
</protein>
<keyword evidence="5" id="KW-0732">Signal</keyword>
<feature type="binding site" description="covalent" evidence="9">
    <location>
        <position position="340"/>
    </location>
    <ligand>
        <name>heme c</name>
        <dbReference type="ChEBI" id="CHEBI:61717"/>
        <label>3</label>
    </ligand>
</feature>
<dbReference type="GO" id="GO:0016614">
    <property type="term" value="F:oxidoreductase activity, acting on CH-OH group of donors"/>
    <property type="evidence" value="ECO:0007669"/>
    <property type="project" value="InterPro"/>
</dbReference>
<accession>A0A4R5U9S0</accession>
<dbReference type="GO" id="GO:0005886">
    <property type="term" value="C:plasma membrane"/>
    <property type="evidence" value="ECO:0007669"/>
    <property type="project" value="UniProtKB-SubCell"/>
</dbReference>
<feature type="binding site" description="covalent" evidence="9">
    <location>
        <position position="209"/>
    </location>
    <ligand>
        <name>heme c</name>
        <dbReference type="ChEBI" id="CHEBI:61717"/>
        <label>2</label>
    </ligand>
</feature>
<feature type="binding site" description="axial binding residue" evidence="10">
    <location>
        <position position="64"/>
    </location>
    <ligand>
        <name>heme c</name>
        <dbReference type="ChEBI" id="CHEBI:61717"/>
        <label>1</label>
    </ligand>
    <ligandPart>
        <name>Fe</name>
        <dbReference type="ChEBI" id="CHEBI:18248"/>
    </ligandPart>
</feature>
<keyword evidence="11" id="KW-0812">Transmembrane</keyword>
<comment type="caution">
    <text evidence="13">The sequence shown here is derived from an EMBL/GenBank/DDBJ whole genome shotgun (WGS) entry which is preliminary data.</text>
</comment>
<dbReference type="EMBL" id="SMTL01000007">
    <property type="protein sequence ID" value="TDK31374.1"/>
    <property type="molecule type" value="Genomic_DNA"/>
</dbReference>
<feature type="binding site" description="axial binding residue" evidence="10">
    <location>
        <position position="210"/>
    </location>
    <ligand>
        <name>heme c</name>
        <dbReference type="ChEBI" id="CHEBI:61717"/>
        <label>2</label>
    </ligand>
    <ligandPart>
        <name>Fe</name>
        <dbReference type="ChEBI" id="CHEBI:18248"/>
    </ligandPart>
</feature>
<dbReference type="InterPro" id="IPR051459">
    <property type="entry name" value="Cytochrome_c-type_DH"/>
</dbReference>
<evidence type="ECO:0000256" key="2">
    <source>
        <dbReference type="ARBA" id="ARBA00022475"/>
    </source>
</evidence>
<dbReference type="OrthoDB" id="9811281at2"/>
<dbReference type="InterPro" id="IPR014353">
    <property type="entry name" value="Membr-bd_ADH_cyt_c"/>
</dbReference>
<feature type="binding site" description="covalent" evidence="9">
    <location>
        <position position="60"/>
    </location>
    <ligand>
        <name>heme c</name>
        <dbReference type="ChEBI" id="CHEBI:61717"/>
        <label>1</label>
    </ligand>
</feature>
<dbReference type="Gene3D" id="1.10.760.10">
    <property type="entry name" value="Cytochrome c-like domain"/>
    <property type="match status" value="2"/>
</dbReference>
<keyword evidence="14" id="KW-1185">Reference proteome</keyword>
<dbReference type="Proteomes" id="UP000295238">
    <property type="component" value="Unassembled WGS sequence"/>
</dbReference>
<reference evidence="13 14" key="1">
    <citation type="submission" date="2019-03" db="EMBL/GenBank/DDBJ databases">
        <title>Rhizobium sp. nov., an bacterium isolated from biocrust in Mu Us Desert.</title>
        <authorList>
            <person name="Lixiong L."/>
        </authorList>
    </citation>
    <scope>NUCLEOTIDE SEQUENCE [LARGE SCALE GENOMIC DNA]</scope>
    <source>
        <strain evidence="13 14">SPY-1</strain>
    </source>
</reference>
<dbReference type="GO" id="GO:0020037">
    <property type="term" value="F:heme binding"/>
    <property type="evidence" value="ECO:0007669"/>
    <property type="project" value="InterPro"/>
</dbReference>
<evidence type="ECO:0000259" key="12">
    <source>
        <dbReference type="PROSITE" id="PS51007"/>
    </source>
</evidence>
<keyword evidence="11" id="KW-1133">Transmembrane helix</keyword>
<keyword evidence="7 10" id="KW-0408">Iron</keyword>
<dbReference type="PANTHER" id="PTHR35008">
    <property type="entry name" value="BLL4482 PROTEIN-RELATED"/>
    <property type="match status" value="1"/>
</dbReference>
<feature type="domain" description="Cytochrome c" evidence="12">
    <location>
        <begin position="191"/>
        <end position="300"/>
    </location>
</feature>
<organism evidence="13 14">
    <name type="scientific">Rhizobium deserti</name>
    <dbReference type="NCBI Taxonomy" id="2547961"/>
    <lineage>
        <taxon>Bacteria</taxon>
        <taxon>Pseudomonadati</taxon>
        <taxon>Pseudomonadota</taxon>
        <taxon>Alphaproteobacteria</taxon>
        <taxon>Hyphomicrobiales</taxon>
        <taxon>Rhizobiaceae</taxon>
        <taxon>Rhizobium/Agrobacterium group</taxon>
        <taxon>Rhizobium</taxon>
    </lineage>
</organism>
<dbReference type="PROSITE" id="PS51007">
    <property type="entry name" value="CYTC"/>
    <property type="match status" value="3"/>
</dbReference>
<feature type="transmembrane region" description="Helical" evidence="11">
    <location>
        <begin position="7"/>
        <end position="28"/>
    </location>
</feature>
<keyword evidence="3 9" id="KW-0349">Heme</keyword>
<dbReference type="GO" id="GO:0009055">
    <property type="term" value="F:electron transfer activity"/>
    <property type="evidence" value="ECO:0007669"/>
    <property type="project" value="InterPro"/>
</dbReference>
<feature type="binding site" description="covalent" evidence="9">
    <location>
        <position position="63"/>
    </location>
    <ligand>
        <name>heme c</name>
        <dbReference type="ChEBI" id="CHEBI:61717"/>
        <label>1</label>
    </ligand>
</feature>
<evidence type="ECO:0000256" key="1">
    <source>
        <dbReference type="ARBA" id="ARBA00004236"/>
    </source>
</evidence>
<dbReference type="InterPro" id="IPR036909">
    <property type="entry name" value="Cyt_c-like_dom_sf"/>
</dbReference>
<keyword evidence="8 11" id="KW-0472">Membrane</keyword>
<evidence type="ECO:0000256" key="5">
    <source>
        <dbReference type="ARBA" id="ARBA00022729"/>
    </source>
</evidence>
<dbReference type="PIRSF" id="PIRSF000018">
    <property type="entry name" value="Mb_ADH_cyt_c"/>
    <property type="match status" value="1"/>
</dbReference>
<feature type="binding site" description="covalent" evidence="9">
    <location>
        <position position="206"/>
    </location>
    <ligand>
        <name>heme c</name>
        <dbReference type="ChEBI" id="CHEBI:61717"/>
        <label>2</label>
    </ligand>
</feature>
<feature type="binding site" description="axial binding residue" evidence="10">
    <location>
        <position position="344"/>
    </location>
    <ligand>
        <name>heme c</name>
        <dbReference type="ChEBI" id="CHEBI:61717"/>
        <label>3</label>
    </ligand>
    <ligandPart>
        <name>Fe</name>
        <dbReference type="ChEBI" id="CHEBI:18248"/>
    </ligandPart>
</feature>
<keyword evidence="2" id="KW-1003">Cell membrane</keyword>